<evidence type="ECO:0000313" key="3">
    <source>
        <dbReference type="Proteomes" id="UP000192578"/>
    </source>
</evidence>
<feature type="compositionally biased region" description="Polar residues" evidence="1">
    <location>
        <begin position="1"/>
        <end position="11"/>
    </location>
</feature>
<comment type="caution">
    <text evidence="2">The sequence shown here is derived from an EMBL/GenBank/DDBJ whole genome shotgun (WGS) entry which is preliminary data.</text>
</comment>
<evidence type="ECO:0000313" key="2">
    <source>
        <dbReference type="EMBL" id="OQV19933.1"/>
    </source>
</evidence>
<protein>
    <submittedName>
        <fullName evidence="2">Uncharacterized protein</fullName>
    </submittedName>
</protein>
<organism evidence="2 3">
    <name type="scientific">Hypsibius exemplaris</name>
    <name type="common">Freshwater tardigrade</name>
    <dbReference type="NCBI Taxonomy" id="2072580"/>
    <lineage>
        <taxon>Eukaryota</taxon>
        <taxon>Metazoa</taxon>
        <taxon>Ecdysozoa</taxon>
        <taxon>Tardigrada</taxon>
        <taxon>Eutardigrada</taxon>
        <taxon>Parachela</taxon>
        <taxon>Hypsibioidea</taxon>
        <taxon>Hypsibiidae</taxon>
        <taxon>Hypsibius</taxon>
    </lineage>
</organism>
<sequence>MTYLESGQKTGPIQRKSHPLEKVVREPPSTAAGAKMEQMATGTKMEQIVAGAKMEQMATGTKMEQMAAGTKMEQMAAGTKMEQIAAGTKMEQEMSNMADRTLTWEPFASQHSIHRSIRPSLSMSIRDQVSRWTFFDHLGDGESSSTEPDDSSDLSADLADAESPGGVPPSVDRFRDAIALFVADLMPDDLTLFQLVQENLPGYSARHGTQLAEHLDRSVKTIASACRDQLLARPETKAMEETLMAADKAQQQKKWDKLICPAMTAEMRLLGDPKHKIAKTVRKANRHTERNLAVLQSKEAELEGDVAKKTAELQGLMGLSENLVEGTELVAAAMHPAGQTSGIYQAVLKELLEQDESSSVIEIAYTDSNENV</sequence>
<reference evidence="3" key="1">
    <citation type="submission" date="2017-01" db="EMBL/GenBank/DDBJ databases">
        <title>Comparative genomics of anhydrobiosis in the tardigrade Hypsibius dujardini.</title>
        <authorList>
            <person name="Yoshida Y."/>
            <person name="Koutsovoulos G."/>
            <person name="Laetsch D."/>
            <person name="Stevens L."/>
            <person name="Kumar S."/>
            <person name="Horikawa D."/>
            <person name="Ishino K."/>
            <person name="Komine S."/>
            <person name="Tomita M."/>
            <person name="Blaxter M."/>
            <person name="Arakawa K."/>
        </authorList>
    </citation>
    <scope>NUCLEOTIDE SEQUENCE [LARGE SCALE GENOMIC DNA]</scope>
    <source>
        <strain evidence="3">Z151</strain>
    </source>
</reference>
<proteinExistence type="predicted"/>
<evidence type="ECO:0000256" key="1">
    <source>
        <dbReference type="SAM" id="MobiDB-lite"/>
    </source>
</evidence>
<gene>
    <name evidence="2" type="ORF">BV898_06200</name>
</gene>
<feature type="region of interest" description="Disordered" evidence="1">
    <location>
        <begin position="1"/>
        <end position="39"/>
    </location>
</feature>
<keyword evidence="3" id="KW-1185">Reference proteome</keyword>
<dbReference type="AlphaFoldDB" id="A0A1W0WXP7"/>
<dbReference type="EMBL" id="MTYJ01000035">
    <property type="protein sequence ID" value="OQV19933.1"/>
    <property type="molecule type" value="Genomic_DNA"/>
</dbReference>
<dbReference type="Proteomes" id="UP000192578">
    <property type="component" value="Unassembled WGS sequence"/>
</dbReference>
<feature type="region of interest" description="Disordered" evidence="1">
    <location>
        <begin position="140"/>
        <end position="170"/>
    </location>
</feature>
<name>A0A1W0WXP7_HYPEX</name>
<accession>A0A1W0WXP7</accession>